<sequence length="102" mass="11713">MKIPDADGLSIPVAHRIGPKSNKIRPLLVTLPVSDQFAMIMCHTKYLAGNGTGETLHMFQHEKSPLWIRSPEENPEFEFMVRDSLPVPCYTQLKEHAQTRWR</sequence>
<name>A0AAD9J226_9ANNE</name>
<organism evidence="1 2">
    <name type="scientific">Paralvinella palmiformis</name>
    <dbReference type="NCBI Taxonomy" id="53620"/>
    <lineage>
        <taxon>Eukaryota</taxon>
        <taxon>Metazoa</taxon>
        <taxon>Spiralia</taxon>
        <taxon>Lophotrochozoa</taxon>
        <taxon>Annelida</taxon>
        <taxon>Polychaeta</taxon>
        <taxon>Sedentaria</taxon>
        <taxon>Canalipalpata</taxon>
        <taxon>Terebellida</taxon>
        <taxon>Terebelliformia</taxon>
        <taxon>Alvinellidae</taxon>
        <taxon>Paralvinella</taxon>
    </lineage>
</organism>
<dbReference type="Proteomes" id="UP001208570">
    <property type="component" value="Unassembled WGS sequence"/>
</dbReference>
<proteinExistence type="predicted"/>
<accession>A0AAD9J226</accession>
<evidence type="ECO:0000313" key="1">
    <source>
        <dbReference type="EMBL" id="KAK2145124.1"/>
    </source>
</evidence>
<keyword evidence="2" id="KW-1185">Reference proteome</keyword>
<evidence type="ECO:0000313" key="2">
    <source>
        <dbReference type="Proteomes" id="UP001208570"/>
    </source>
</evidence>
<gene>
    <name evidence="1" type="ORF">LSH36_701g02040</name>
</gene>
<reference evidence="1" key="1">
    <citation type="journal article" date="2023" name="Mol. Biol. Evol.">
        <title>Third-Generation Sequencing Reveals the Adaptive Role of the Epigenome in Three Deep-Sea Polychaetes.</title>
        <authorList>
            <person name="Perez M."/>
            <person name="Aroh O."/>
            <person name="Sun Y."/>
            <person name="Lan Y."/>
            <person name="Juniper S.K."/>
            <person name="Young C.R."/>
            <person name="Angers B."/>
            <person name="Qian P.Y."/>
        </authorList>
    </citation>
    <scope>NUCLEOTIDE SEQUENCE</scope>
    <source>
        <strain evidence="1">P08H-3</strain>
    </source>
</reference>
<comment type="caution">
    <text evidence="1">The sequence shown here is derived from an EMBL/GenBank/DDBJ whole genome shotgun (WGS) entry which is preliminary data.</text>
</comment>
<protein>
    <submittedName>
        <fullName evidence="1">Uncharacterized protein</fullName>
    </submittedName>
</protein>
<dbReference type="EMBL" id="JAODUP010000701">
    <property type="protein sequence ID" value="KAK2145124.1"/>
    <property type="molecule type" value="Genomic_DNA"/>
</dbReference>
<dbReference type="AlphaFoldDB" id="A0AAD9J226"/>